<evidence type="ECO:0000256" key="4">
    <source>
        <dbReference type="PIRSR" id="PIRSR601211-2"/>
    </source>
</evidence>
<gene>
    <name evidence="9" type="ORF">GSOID_T00029203001</name>
</gene>
<dbReference type="GO" id="GO:0047498">
    <property type="term" value="F:calcium-dependent phospholipase A2 activity"/>
    <property type="evidence" value="ECO:0007669"/>
    <property type="project" value="TreeGrafter"/>
</dbReference>
<evidence type="ECO:0000256" key="3">
    <source>
        <dbReference type="ARBA" id="ARBA00023157"/>
    </source>
</evidence>
<name>E4Y8M7_OIKDI</name>
<feature type="disulfide bond" evidence="5">
    <location>
        <begin position="130"/>
        <end position="174"/>
    </location>
</feature>
<dbReference type="CDD" id="cd00618">
    <property type="entry name" value="PLA2_like"/>
    <property type="match status" value="1"/>
</dbReference>
<dbReference type="SMART" id="SM00085">
    <property type="entry name" value="PA2c"/>
    <property type="match status" value="1"/>
</dbReference>
<feature type="disulfide bond" evidence="5">
    <location>
        <begin position="140"/>
        <end position="167"/>
    </location>
</feature>
<evidence type="ECO:0000256" key="6">
    <source>
        <dbReference type="RuleBase" id="RU003654"/>
    </source>
</evidence>
<dbReference type="InterPro" id="IPR001211">
    <property type="entry name" value="PLA2"/>
</dbReference>
<feature type="chain" id="PRO_5003193287" description="Phospholipase A2-like central domain-containing protein" evidence="7">
    <location>
        <begin position="18"/>
        <end position="286"/>
    </location>
</feature>
<dbReference type="GO" id="GO:0005509">
    <property type="term" value="F:calcium ion binding"/>
    <property type="evidence" value="ECO:0007669"/>
    <property type="project" value="InterPro"/>
</dbReference>
<keyword evidence="4" id="KW-0479">Metal-binding</keyword>
<feature type="binding site" evidence="4">
    <location>
        <position position="109"/>
    </location>
    <ligand>
        <name>Ca(2+)</name>
        <dbReference type="ChEBI" id="CHEBI:29108"/>
    </ligand>
</feature>
<comment type="cofactor">
    <cofactor evidence="4">
        <name>Ca(2+)</name>
        <dbReference type="ChEBI" id="CHEBI:29108"/>
    </cofactor>
    <text evidence="4">Binds 1 Ca(2+) ion per subunit.</text>
</comment>
<evidence type="ECO:0000256" key="2">
    <source>
        <dbReference type="ARBA" id="ARBA00022525"/>
    </source>
</evidence>
<feature type="domain" description="Phospholipase A2-like central" evidence="8">
    <location>
        <begin position="75"/>
        <end position="198"/>
    </location>
</feature>
<evidence type="ECO:0000259" key="8">
    <source>
        <dbReference type="SMART" id="SM00085"/>
    </source>
</evidence>
<comment type="subcellular location">
    <subcellularLocation>
        <location evidence="1">Secreted</location>
    </subcellularLocation>
</comment>
<comment type="similarity">
    <text evidence="6">Belongs to the phospholipase A2 family.</text>
</comment>
<feature type="disulfide bond" evidence="5">
    <location>
        <begin position="103"/>
        <end position="124"/>
    </location>
</feature>
<keyword evidence="4" id="KW-0106">Calcium</keyword>
<dbReference type="Gene3D" id="1.20.90.10">
    <property type="entry name" value="Phospholipase A2 domain"/>
    <property type="match status" value="1"/>
</dbReference>
<accession>E4Y8M7</accession>
<organism evidence="9">
    <name type="scientific">Oikopleura dioica</name>
    <name type="common">Tunicate</name>
    <dbReference type="NCBI Taxonomy" id="34765"/>
    <lineage>
        <taxon>Eukaryota</taxon>
        <taxon>Metazoa</taxon>
        <taxon>Chordata</taxon>
        <taxon>Tunicata</taxon>
        <taxon>Appendicularia</taxon>
        <taxon>Copelata</taxon>
        <taxon>Oikopleuridae</taxon>
        <taxon>Oikopleura</taxon>
    </lineage>
</organism>
<keyword evidence="7" id="KW-0732">Signal</keyword>
<evidence type="ECO:0000256" key="5">
    <source>
        <dbReference type="PIRSR" id="PIRSR601211-3"/>
    </source>
</evidence>
<dbReference type="Proteomes" id="UP000011014">
    <property type="component" value="Unassembled WGS sequence"/>
</dbReference>
<dbReference type="InterPro" id="IPR036444">
    <property type="entry name" value="PLipase_A2_dom_sf"/>
</dbReference>
<evidence type="ECO:0000313" key="9">
    <source>
        <dbReference type="EMBL" id="CBY31977.1"/>
    </source>
</evidence>
<dbReference type="SUPFAM" id="SSF48619">
    <property type="entry name" value="Phospholipase A2, PLA2"/>
    <property type="match status" value="1"/>
</dbReference>
<reference evidence="9" key="1">
    <citation type="journal article" date="2010" name="Science">
        <title>Plasticity of animal genome architecture unmasked by rapid evolution of a pelagic tunicate.</title>
        <authorList>
            <person name="Denoeud F."/>
            <person name="Henriet S."/>
            <person name="Mungpakdee S."/>
            <person name="Aury J.M."/>
            <person name="Da Silva C."/>
            <person name="Brinkmann H."/>
            <person name="Mikhaleva J."/>
            <person name="Olsen L.C."/>
            <person name="Jubin C."/>
            <person name="Canestro C."/>
            <person name="Bouquet J.M."/>
            <person name="Danks G."/>
            <person name="Poulain J."/>
            <person name="Campsteijn C."/>
            <person name="Adamski M."/>
            <person name="Cross I."/>
            <person name="Yadetie F."/>
            <person name="Muffato M."/>
            <person name="Louis A."/>
            <person name="Butcher S."/>
            <person name="Tsagkogeorga G."/>
            <person name="Konrad A."/>
            <person name="Singh S."/>
            <person name="Jensen M.F."/>
            <person name="Cong E.H."/>
            <person name="Eikeseth-Otteraa H."/>
            <person name="Noel B."/>
            <person name="Anthouard V."/>
            <person name="Porcel B.M."/>
            <person name="Kachouri-Lafond R."/>
            <person name="Nishino A."/>
            <person name="Ugolini M."/>
            <person name="Chourrout P."/>
            <person name="Nishida H."/>
            <person name="Aasland R."/>
            <person name="Huzurbazar S."/>
            <person name="Westhof E."/>
            <person name="Delsuc F."/>
            <person name="Lehrach H."/>
            <person name="Reinhardt R."/>
            <person name="Weissenbach J."/>
            <person name="Roy S.W."/>
            <person name="Artiguenave F."/>
            <person name="Postlethwait J.H."/>
            <person name="Manak J.R."/>
            <person name="Thompson E.M."/>
            <person name="Jaillon O."/>
            <person name="Du Pasquier L."/>
            <person name="Boudinot P."/>
            <person name="Liberles D.A."/>
            <person name="Volff J.N."/>
            <person name="Philippe H."/>
            <person name="Lenhard B."/>
            <person name="Roest Crollius H."/>
            <person name="Wincker P."/>
            <person name="Chourrout D."/>
        </authorList>
    </citation>
    <scope>NUCLEOTIDE SEQUENCE [LARGE SCALE GENOMIC DNA]</scope>
</reference>
<dbReference type="EMBL" id="FN654325">
    <property type="protein sequence ID" value="CBY31977.1"/>
    <property type="molecule type" value="Genomic_DNA"/>
</dbReference>
<dbReference type="InterPro" id="IPR016090">
    <property type="entry name" value="PLA2-like_dom"/>
</dbReference>
<feature type="disulfide bond" evidence="5">
    <location>
        <begin position="160"/>
        <end position="172"/>
    </location>
</feature>
<keyword evidence="3 5" id="KW-1015">Disulfide bond</keyword>
<feature type="signal peptide" evidence="7">
    <location>
        <begin position="1"/>
        <end position="17"/>
    </location>
</feature>
<protein>
    <recommendedName>
        <fullName evidence="8">Phospholipase A2-like central domain-containing protein</fullName>
    </recommendedName>
</protein>
<sequence>MKLFTIFAFTAVTVNQAAELKPYERIQKEMDFEGFTEGDWVQMWSTIAEMMPEDNKIGFRSGSHAVFSARQQMTRYIQLKYALMFLLRNQNSFTKFCNYGCWCLPEDSGTVGYGKPVDAIDAACKEYTTCFNCVHKQESCDEELYKMTGKMDNGERYLLCMDPIGSCKRNRCECDLELAKKIASREKVWNASYHREFGESPSADMCRVGANSQINNDARIDVGLFEGDFVEQSDDSSLSFKDALKLGDVIGCCGSAPKLKQFRRGQKCCPDGQVMLEGVPCDIDFS</sequence>
<dbReference type="GO" id="GO:0005543">
    <property type="term" value="F:phospholipid binding"/>
    <property type="evidence" value="ECO:0007669"/>
    <property type="project" value="TreeGrafter"/>
</dbReference>
<dbReference type="Pfam" id="PF00068">
    <property type="entry name" value="Phospholip_A2_1"/>
    <property type="match status" value="1"/>
</dbReference>
<dbReference type="GO" id="GO:0016042">
    <property type="term" value="P:lipid catabolic process"/>
    <property type="evidence" value="ECO:0007669"/>
    <property type="project" value="InterPro"/>
</dbReference>
<keyword evidence="2" id="KW-0964">Secreted</keyword>
<evidence type="ECO:0000256" key="7">
    <source>
        <dbReference type="SAM" id="SignalP"/>
    </source>
</evidence>
<proteinExistence type="inferred from homology"/>
<dbReference type="GO" id="GO:0005576">
    <property type="term" value="C:extracellular region"/>
    <property type="evidence" value="ECO:0007669"/>
    <property type="project" value="UniProtKB-SubCell"/>
</dbReference>
<dbReference type="GO" id="GO:0050482">
    <property type="term" value="P:arachidonate secretion"/>
    <property type="evidence" value="ECO:0007669"/>
    <property type="project" value="InterPro"/>
</dbReference>
<dbReference type="PANTHER" id="PTHR11716">
    <property type="entry name" value="PHOSPHOLIPASE A2 FAMILY MEMBER"/>
    <property type="match status" value="1"/>
</dbReference>
<dbReference type="PANTHER" id="PTHR11716:SF51">
    <property type="entry name" value="PHOSPHOLIPASE A2"/>
    <property type="match status" value="1"/>
</dbReference>
<evidence type="ECO:0000256" key="1">
    <source>
        <dbReference type="ARBA" id="ARBA00004613"/>
    </source>
</evidence>
<dbReference type="AlphaFoldDB" id="E4Y8M7"/>
<dbReference type="GO" id="GO:0006644">
    <property type="term" value="P:phospholipid metabolic process"/>
    <property type="evidence" value="ECO:0007669"/>
    <property type="project" value="InterPro"/>
</dbReference>